<comment type="caution">
    <text evidence="1">The sequence shown here is derived from an EMBL/GenBank/DDBJ whole genome shotgun (WGS) entry which is preliminary data.</text>
</comment>
<gene>
    <name evidence="1" type="ORF">ACFQU8_06815</name>
</gene>
<protein>
    <submittedName>
        <fullName evidence="1">Uncharacterized protein</fullName>
    </submittedName>
</protein>
<name>A0ABW2USR3_9BACI</name>
<reference evidence="2" key="1">
    <citation type="journal article" date="2019" name="Int. J. Syst. Evol. Microbiol.">
        <title>The Global Catalogue of Microorganisms (GCM) 10K type strain sequencing project: providing services to taxonomists for standard genome sequencing and annotation.</title>
        <authorList>
            <consortium name="The Broad Institute Genomics Platform"/>
            <consortium name="The Broad Institute Genome Sequencing Center for Infectious Disease"/>
            <person name="Wu L."/>
            <person name="Ma J."/>
        </authorList>
    </citation>
    <scope>NUCLEOTIDE SEQUENCE [LARGE SCALE GENOMIC DNA]</scope>
    <source>
        <strain evidence="2">JCM 30234</strain>
    </source>
</reference>
<proteinExistence type="predicted"/>
<organism evidence="1 2">
    <name type="scientific">Lentibacillus kimchii</name>
    <dbReference type="NCBI Taxonomy" id="1542911"/>
    <lineage>
        <taxon>Bacteria</taxon>
        <taxon>Bacillati</taxon>
        <taxon>Bacillota</taxon>
        <taxon>Bacilli</taxon>
        <taxon>Bacillales</taxon>
        <taxon>Bacillaceae</taxon>
        <taxon>Lentibacillus</taxon>
    </lineage>
</organism>
<keyword evidence="2" id="KW-1185">Reference proteome</keyword>
<dbReference type="Proteomes" id="UP001596620">
    <property type="component" value="Unassembled WGS sequence"/>
</dbReference>
<sequence>MAEQCDYPVADNAEELLAALKRKNDYILVKGGFKKELEENTQFPLTEKEQMGFNIGFRGFAGIFGEVFYQIGNLFSDKSKQQKTIESKLRKYKLTYLNDNELLLHLRQLDY</sequence>
<dbReference type="RefSeq" id="WP_382358461.1">
    <property type="nucleotide sequence ID" value="NZ_JBHTGR010000011.1"/>
</dbReference>
<dbReference type="EMBL" id="JBHTGR010000011">
    <property type="protein sequence ID" value="MFC7746947.1"/>
    <property type="molecule type" value="Genomic_DNA"/>
</dbReference>
<evidence type="ECO:0000313" key="1">
    <source>
        <dbReference type="EMBL" id="MFC7746947.1"/>
    </source>
</evidence>
<evidence type="ECO:0000313" key="2">
    <source>
        <dbReference type="Proteomes" id="UP001596620"/>
    </source>
</evidence>
<accession>A0ABW2USR3</accession>